<keyword evidence="2" id="KW-0479">Metal-binding</keyword>
<dbReference type="EC" id="4.2.3.-" evidence="2"/>
<dbReference type="GO" id="GO:0010333">
    <property type="term" value="F:terpene synthase activity"/>
    <property type="evidence" value="ECO:0007669"/>
    <property type="project" value="InterPro"/>
</dbReference>
<keyword evidence="2" id="KW-0460">Magnesium</keyword>
<protein>
    <recommendedName>
        <fullName evidence="2">Terpene synthase</fullName>
        <ecNumber evidence="2">4.2.3.-</ecNumber>
    </recommendedName>
</protein>
<reference evidence="4" key="1">
    <citation type="submission" date="2021-04" db="EMBL/GenBank/DDBJ databases">
        <title>Genome based classification of Actinospica acidithermotolerans sp. nov., an actinobacterium isolated from an Indonesian hot spring.</title>
        <authorList>
            <person name="Kusuma A.B."/>
            <person name="Putra K.E."/>
            <person name="Nafisah S."/>
            <person name="Loh J."/>
            <person name="Nouioui I."/>
            <person name="Goodfellow M."/>
        </authorList>
    </citation>
    <scope>NUCLEOTIDE SEQUENCE</scope>
    <source>
        <strain evidence="4">MGRD01-02</strain>
    </source>
</reference>
<dbReference type="RefSeq" id="WP_212518818.1">
    <property type="nucleotide sequence ID" value="NZ_JAGSOH010000039.1"/>
</dbReference>
<proteinExistence type="inferred from homology"/>
<dbReference type="PANTHER" id="PTHR35201">
    <property type="entry name" value="TERPENE SYNTHASE"/>
    <property type="match status" value="1"/>
</dbReference>
<evidence type="ECO:0000256" key="1">
    <source>
        <dbReference type="ARBA" id="ARBA00023239"/>
    </source>
</evidence>
<dbReference type="SUPFAM" id="SSF48576">
    <property type="entry name" value="Terpenoid synthases"/>
    <property type="match status" value="1"/>
</dbReference>
<accession>A0A941EBR2</accession>
<comment type="similarity">
    <text evidence="2">Belongs to the terpene synthase family.</text>
</comment>
<gene>
    <name evidence="4" type="ORF">KDK95_15270</name>
</gene>
<dbReference type="PANTHER" id="PTHR35201:SF4">
    <property type="entry name" value="BETA-PINACENE SYNTHASE-RELATED"/>
    <property type="match status" value="1"/>
</dbReference>
<dbReference type="AlphaFoldDB" id="A0A941EBR2"/>
<evidence type="ECO:0000313" key="4">
    <source>
        <dbReference type="EMBL" id="MBR7827678.1"/>
    </source>
</evidence>
<dbReference type="Proteomes" id="UP000676325">
    <property type="component" value="Unassembled WGS sequence"/>
</dbReference>
<comment type="cofactor">
    <cofactor evidence="2">
        <name>Mg(2+)</name>
        <dbReference type="ChEBI" id="CHEBI:18420"/>
    </cofactor>
</comment>
<evidence type="ECO:0000256" key="3">
    <source>
        <dbReference type="SAM" id="MobiDB-lite"/>
    </source>
</evidence>
<dbReference type="InterPro" id="IPR008949">
    <property type="entry name" value="Isoprenoid_synthase_dom_sf"/>
</dbReference>
<sequence length="350" mass="38715">MERFALDGEQREAGRLYSITAGELAGRTLPDCSYEAGALFSAYSLIWLFAFDDAYCDEGRYSHDPAEMALLVHKMHRIVETGHTTSDSPCARGLADLRQRLDAMAVGPAATARWVHSMKAYLGYQVWEASHRRRGSVPSIDEYAVARIRNGSMEVCAMTLPISEGYDVPANEIESPDIRALTEMTCCLVGLDNDIASYYKEHSRSGDKINLVDVIANERGRAPREALPEALDFRDAVLSLYLRLSEQVRPHVSHGTQRYIGGLSAWIRGNLDWSMHTGRYRRGDRSTITVTEEARRELPTGFVPPAGIAWWWSRPAAPAAPAEPVRADRPPAAESVPYVPGHVPSTATVA</sequence>
<evidence type="ECO:0000256" key="2">
    <source>
        <dbReference type="RuleBase" id="RU366034"/>
    </source>
</evidence>
<dbReference type="Gene3D" id="1.10.600.10">
    <property type="entry name" value="Farnesyl Diphosphate Synthase"/>
    <property type="match status" value="1"/>
</dbReference>
<feature type="region of interest" description="Disordered" evidence="3">
    <location>
        <begin position="321"/>
        <end position="350"/>
    </location>
</feature>
<dbReference type="SFLD" id="SFLDG01020">
    <property type="entry name" value="Terpene_Cyclase_Like_2"/>
    <property type="match status" value="1"/>
</dbReference>
<dbReference type="SFLD" id="SFLDS00005">
    <property type="entry name" value="Isoprenoid_Synthase_Type_I"/>
    <property type="match status" value="1"/>
</dbReference>
<keyword evidence="1 2" id="KW-0456">Lyase</keyword>
<dbReference type="EMBL" id="JAGSOH010000039">
    <property type="protein sequence ID" value="MBR7827678.1"/>
    <property type="molecule type" value="Genomic_DNA"/>
</dbReference>
<evidence type="ECO:0000313" key="5">
    <source>
        <dbReference type="Proteomes" id="UP000676325"/>
    </source>
</evidence>
<name>A0A941EBR2_9ACTN</name>
<dbReference type="GO" id="GO:0046872">
    <property type="term" value="F:metal ion binding"/>
    <property type="evidence" value="ECO:0007669"/>
    <property type="project" value="UniProtKB-KW"/>
</dbReference>
<comment type="caution">
    <text evidence="4">The sequence shown here is derived from an EMBL/GenBank/DDBJ whole genome shotgun (WGS) entry which is preliminary data.</text>
</comment>
<keyword evidence="5" id="KW-1185">Reference proteome</keyword>
<dbReference type="Pfam" id="PF19086">
    <property type="entry name" value="Terpene_syn_C_2"/>
    <property type="match status" value="1"/>
</dbReference>
<dbReference type="InterPro" id="IPR034686">
    <property type="entry name" value="Terpene_cyclase-like_2"/>
</dbReference>
<organism evidence="4 5">
    <name type="scientific">Actinospica acidithermotolerans</name>
    <dbReference type="NCBI Taxonomy" id="2828514"/>
    <lineage>
        <taxon>Bacteria</taxon>
        <taxon>Bacillati</taxon>
        <taxon>Actinomycetota</taxon>
        <taxon>Actinomycetes</taxon>
        <taxon>Catenulisporales</taxon>
        <taxon>Actinospicaceae</taxon>
        <taxon>Actinospica</taxon>
    </lineage>
</organism>